<name>A0AAE3IKN1_9BACT</name>
<protein>
    <recommendedName>
        <fullName evidence="6">GTPase HflX</fullName>
    </recommendedName>
    <alternativeName>
        <fullName evidence="6">GTP-binding protein HflX</fullName>
    </alternativeName>
</protein>
<dbReference type="Pfam" id="PF13167">
    <property type="entry name" value="GTP-bdg_N"/>
    <property type="match status" value="1"/>
</dbReference>
<dbReference type="FunFam" id="3.40.50.11060:FF:000001">
    <property type="entry name" value="GTPase HflX"/>
    <property type="match status" value="1"/>
</dbReference>
<dbReference type="FunFam" id="3.40.50.300:FF:000955">
    <property type="entry name" value="GTPase HflX"/>
    <property type="match status" value="1"/>
</dbReference>
<feature type="binding site" evidence="7">
    <location>
        <begin position="364"/>
        <end position="366"/>
    </location>
    <ligand>
        <name>GTP</name>
        <dbReference type="ChEBI" id="CHEBI:37565"/>
    </ligand>
</feature>
<evidence type="ECO:0000256" key="4">
    <source>
        <dbReference type="ARBA" id="ARBA00022842"/>
    </source>
</evidence>
<dbReference type="SUPFAM" id="SSF52540">
    <property type="entry name" value="P-loop containing nucleoside triphosphate hydrolases"/>
    <property type="match status" value="1"/>
</dbReference>
<dbReference type="CDD" id="cd01878">
    <property type="entry name" value="HflX"/>
    <property type="match status" value="1"/>
</dbReference>
<keyword evidence="5 6" id="KW-0342">GTP-binding</keyword>
<dbReference type="GO" id="GO:0046872">
    <property type="term" value="F:metal ion binding"/>
    <property type="evidence" value="ECO:0007669"/>
    <property type="project" value="UniProtKB-KW"/>
</dbReference>
<dbReference type="GO" id="GO:0005525">
    <property type="term" value="F:GTP binding"/>
    <property type="evidence" value="ECO:0007669"/>
    <property type="project" value="UniProtKB-UniRule"/>
</dbReference>
<comment type="caution">
    <text evidence="10">The sequence shown here is derived from an EMBL/GenBank/DDBJ whole genome shotgun (WGS) entry which is preliminary data.</text>
</comment>
<keyword evidence="11" id="KW-1185">Reference proteome</keyword>
<evidence type="ECO:0000313" key="10">
    <source>
        <dbReference type="EMBL" id="MCU7693865.1"/>
    </source>
</evidence>
<dbReference type="NCBIfam" id="TIGR03156">
    <property type="entry name" value="GTP_HflX"/>
    <property type="match status" value="1"/>
</dbReference>
<evidence type="ECO:0000256" key="7">
    <source>
        <dbReference type="PIRSR" id="PIRSR006809-1"/>
    </source>
</evidence>
<dbReference type="RefSeq" id="WP_263037353.1">
    <property type="nucleotide sequence ID" value="NZ_JAOTPL010000005.1"/>
</dbReference>
<feature type="binding site" evidence="8">
    <location>
        <position position="217"/>
    </location>
    <ligand>
        <name>Mg(2+)</name>
        <dbReference type="ChEBI" id="CHEBI:18420"/>
    </ligand>
</feature>
<dbReference type="GO" id="GO:0003924">
    <property type="term" value="F:GTPase activity"/>
    <property type="evidence" value="ECO:0007669"/>
    <property type="project" value="UniProtKB-UniRule"/>
</dbReference>
<evidence type="ECO:0000256" key="5">
    <source>
        <dbReference type="ARBA" id="ARBA00023134"/>
    </source>
</evidence>
<evidence type="ECO:0000256" key="3">
    <source>
        <dbReference type="ARBA" id="ARBA00022741"/>
    </source>
</evidence>
<feature type="binding site" evidence="8">
    <location>
        <position position="237"/>
    </location>
    <ligand>
        <name>Mg(2+)</name>
        <dbReference type="ChEBI" id="CHEBI:18420"/>
    </ligand>
</feature>
<dbReference type="EMBL" id="JAOTPL010000005">
    <property type="protein sequence ID" value="MCU7693865.1"/>
    <property type="molecule type" value="Genomic_DNA"/>
</dbReference>
<comment type="cofactor">
    <cofactor evidence="8">
        <name>Mg(2+)</name>
        <dbReference type="ChEBI" id="CHEBI:18420"/>
    </cofactor>
</comment>
<feature type="binding site" evidence="7">
    <location>
        <begin position="210"/>
        <end position="217"/>
    </location>
    <ligand>
        <name>GTP</name>
        <dbReference type="ChEBI" id="CHEBI:37565"/>
    </ligand>
</feature>
<feature type="binding site" evidence="7">
    <location>
        <begin position="256"/>
        <end position="259"/>
    </location>
    <ligand>
        <name>GTP</name>
        <dbReference type="ChEBI" id="CHEBI:37565"/>
    </ligand>
</feature>
<evidence type="ECO:0000256" key="6">
    <source>
        <dbReference type="HAMAP-Rule" id="MF_00900"/>
    </source>
</evidence>
<feature type="binding site" evidence="7">
    <location>
        <begin position="235"/>
        <end position="239"/>
    </location>
    <ligand>
        <name>GTP</name>
        <dbReference type="ChEBI" id="CHEBI:37565"/>
    </ligand>
</feature>
<feature type="binding site" evidence="7">
    <location>
        <begin position="322"/>
        <end position="325"/>
    </location>
    <ligand>
        <name>GTP</name>
        <dbReference type="ChEBI" id="CHEBI:37565"/>
    </ligand>
</feature>
<dbReference type="Gene3D" id="6.10.250.2860">
    <property type="match status" value="1"/>
</dbReference>
<comment type="similarity">
    <text evidence="6">Belongs to the TRAFAC class OBG-HflX-like GTPase superfamily. HflX GTPase family.</text>
</comment>
<dbReference type="PANTHER" id="PTHR10229">
    <property type="entry name" value="GTP-BINDING PROTEIN HFLX"/>
    <property type="match status" value="1"/>
</dbReference>
<dbReference type="InterPro" id="IPR016496">
    <property type="entry name" value="GTPase_HflX"/>
</dbReference>
<evidence type="ECO:0000256" key="8">
    <source>
        <dbReference type="PIRSR" id="PIRSR006809-2"/>
    </source>
</evidence>
<dbReference type="HAMAP" id="MF_00900">
    <property type="entry name" value="GTPase_HflX"/>
    <property type="match status" value="1"/>
</dbReference>
<evidence type="ECO:0000256" key="1">
    <source>
        <dbReference type="ARBA" id="ARBA00022490"/>
    </source>
</evidence>
<dbReference type="Pfam" id="PF16360">
    <property type="entry name" value="GTP-bdg_M"/>
    <property type="match status" value="1"/>
</dbReference>
<accession>A0AAE3IKN1</accession>
<dbReference type="InterPro" id="IPR027417">
    <property type="entry name" value="P-loop_NTPase"/>
</dbReference>
<dbReference type="PROSITE" id="PS51705">
    <property type="entry name" value="G_HFLX"/>
    <property type="match status" value="1"/>
</dbReference>
<dbReference type="GO" id="GO:0043022">
    <property type="term" value="F:ribosome binding"/>
    <property type="evidence" value="ECO:0007669"/>
    <property type="project" value="TreeGrafter"/>
</dbReference>
<reference evidence="10" key="1">
    <citation type="submission" date="2022-10" db="EMBL/GenBank/DDBJ databases">
        <authorList>
            <person name="Kim H.S."/>
            <person name="Kim J.-S."/>
            <person name="Suh M.K."/>
            <person name="Eom M.K."/>
            <person name="Lee J.-S."/>
        </authorList>
    </citation>
    <scope>NUCLEOTIDE SEQUENCE</scope>
    <source>
        <strain evidence="10">LIP-5</strain>
    </source>
</reference>
<dbReference type="Pfam" id="PF01926">
    <property type="entry name" value="MMR_HSR1"/>
    <property type="match status" value="1"/>
</dbReference>
<evidence type="ECO:0000256" key="2">
    <source>
        <dbReference type="ARBA" id="ARBA00022723"/>
    </source>
</evidence>
<keyword evidence="3 6" id="KW-0547">Nucleotide-binding</keyword>
<dbReference type="InterPro" id="IPR042108">
    <property type="entry name" value="GTPase_HflX_N_sf"/>
</dbReference>
<feature type="domain" description="Hflx-type G" evidence="9">
    <location>
        <begin position="204"/>
        <end position="386"/>
    </location>
</feature>
<sequence>MIEKNNKIKQNEKAVLVGVVQRGQQQTEALVNEYLYELSFLAETAGADTVKSFIQKMDMPDSRTFVGKGKLEEIKKYCTGKNIDLIIFDDELTGSQIINIEKEIGVKTIDRSDLILDIFARRARTAQAKTQVELAQYQYLLPRLKGMWKHLERQGGGIGTRGPGETEIETDRRIVKDKISLLRKKLEEIDKQSFTQRKERGELIRVALVGYTNVGKSTIMNMLSKSDVFAENKLFATLDTTTRKVVFENTPFLLSDTVGFIRKLPHHLVESFKSTLDEVREADILLHVVDISHPQHEEQIAVVNKTLQELGAADKPMLTIFNKMDLYEEKHFDEWLADDIKQEIKTDLRIKWEKQTEGNAIFISARERTNVDQLREFILLKVREMYLVRYPYKTMYF</sequence>
<dbReference type="InterPro" id="IPR005225">
    <property type="entry name" value="Small_GTP-bd"/>
</dbReference>
<dbReference type="InterPro" id="IPR025121">
    <property type="entry name" value="GTPase_HflX_N"/>
</dbReference>
<evidence type="ECO:0000259" key="9">
    <source>
        <dbReference type="PROSITE" id="PS51705"/>
    </source>
</evidence>
<dbReference type="InterPro" id="IPR032305">
    <property type="entry name" value="GTP-bd_M"/>
</dbReference>
<evidence type="ECO:0000313" key="11">
    <source>
        <dbReference type="Proteomes" id="UP001209317"/>
    </source>
</evidence>
<comment type="subcellular location">
    <subcellularLocation>
        <location evidence="6">Cytoplasm</location>
    </subcellularLocation>
    <text evidence="6">May associate with membranes.</text>
</comment>
<dbReference type="AlphaFoldDB" id="A0AAE3IKN1"/>
<dbReference type="InterPro" id="IPR006073">
    <property type="entry name" value="GTP-bd"/>
</dbReference>
<dbReference type="Gene3D" id="3.40.50.11060">
    <property type="entry name" value="GTPase HflX, N-terminal domain"/>
    <property type="match status" value="1"/>
</dbReference>
<comment type="function">
    <text evidence="6">GTPase that associates with the 50S ribosomal subunit and may have a role during protein synthesis or ribosome biogenesis.</text>
</comment>
<keyword evidence="2 8" id="KW-0479">Metal-binding</keyword>
<dbReference type="Gene3D" id="3.40.50.300">
    <property type="entry name" value="P-loop containing nucleotide triphosphate hydrolases"/>
    <property type="match status" value="1"/>
</dbReference>
<keyword evidence="4 8" id="KW-0460">Magnesium</keyword>
<dbReference type="GO" id="GO:0005737">
    <property type="term" value="C:cytoplasm"/>
    <property type="evidence" value="ECO:0007669"/>
    <property type="project" value="UniProtKB-SubCell"/>
</dbReference>
<dbReference type="InterPro" id="IPR030394">
    <property type="entry name" value="G_HFLX_dom"/>
</dbReference>
<comment type="subunit">
    <text evidence="6">Monomer. Associates with the 50S ribosomal subunit.</text>
</comment>
<dbReference type="Proteomes" id="UP001209317">
    <property type="component" value="Unassembled WGS sequence"/>
</dbReference>
<organism evidence="10 11">
    <name type="scientific">Haoranjiania flava</name>
    <dbReference type="NCBI Taxonomy" id="1856322"/>
    <lineage>
        <taxon>Bacteria</taxon>
        <taxon>Pseudomonadati</taxon>
        <taxon>Bacteroidota</taxon>
        <taxon>Chitinophagia</taxon>
        <taxon>Chitinophagales</taxon>
        <taxon>Chitinophagaceae</taxon>
        <taxon>Haoranjiania</taxon>
    </lineage>
</organism>
<gene>
    <name evidence="6 10" type="primary">hflX</name>
    <name evidence="10" type="ORF">OD355_04960</name>
</gene>
<dbReference type="PANTHER" id="PTHR10229:SF0">
    <property type="entry name" value="GTP-BINDING PROTEIN 6-RELATED"/>
    <property type="match status" value="1"/>
</dbReference>
<keyword evidence="1 6" id="KW-0963">Cytoplasm</keyword>
<dbReference type="NCBIfam" id="TIGR00231">
    <property type="entry name" value="small_GTP"/>
    <property type="match status" value="1"/>
</dbReference>
<proteinExistence type="inferred from homology"/>
<dbReference type="PIRSF" id="PIRSF006809">
    <property type="entry name" value="GTP-binding_hflX_prd"/>
    <property type="match status" value="1"/>
</dbReference>
<dbReference type="PRINTS" id="PR00326">
    <property type="entry name" value="GTP1OBG"/>
</dbReference>